<dbReference type="PANTHER" id="PTHR21327">
    <property type="entry name" value="GTP CYCLOHYDROLASE II-RELATED"/>
    <property type="match status" value="1"/>
</dbReference>
<proteinExistence type="predicted"/>
<evidence type="ECO:0000256" key="4">
    <source>
        <dbReference type="ARBA" id="ARBA00023211"/>
    </source>
</evidence>
<keyword evidence="2" id="KW-0686">Riboflavin biosynthesis</keyword>
<dbReference type="SUPFAM" id="SSF142695">
    <property type="entry name" value="RibA-like"/>
    <property type="match status" value="1"/>
</dbReference>
<dbReference type="GO" id="GO:0016787">
    <property type="term" value="F:hydrolase activity"/>
    <property type="evidence" value="ECO:0007669"/>
    <property type="project" value="UniProtKB-KW"/>
</dbReference>
<dbReference type="GO" id="GO:0005829">
    <property type="term" value="C:cytosol"/>
    <property type="evidence" value="ECO:0007669"/>
    <property type="project" value="TreeGrafter"/>
</dbReference>
<evidence type="ECO:0000313" key="7">
    <source>
        <dbReference type="EMBL" id="SNR49361.1"/>
    </source>
</evidence>
<dbReference type="Proteomes" id="UP000198379">
    <property type="component" value="Unassembled WGS sequence"/>
</dbReference>
<gene>
    <name evidence="7" type="ORF">SAMN06265376_1011423</name>
</gene>
<name>A0A238WSK4_9FLAO</name>
<dbReference type="AlphaFoldDB" id="A0A238WSK4"/>
<evidence type="ECO:0000259" key="6">
    <source>
        <dbReference type="Pfam" id="PF00925"/>
    </source>
</evidence>
<evidence type="ECO:0000256" key="3">
    <source>
        <dbReference type="ARBA" id="ARBA00022842"/>
    </source>
</evidence>
<keyword evidence="4" id="KW-0464">Manganese</keyword>
<dbReference type="Gene3D" id="3.40.50.10990">
    <property type="entry name" value="GTP cyclohydrolase II"/>
    <property type="match status" value="1"/>
</dbReference>
<keyword evidence="3" id="KW-0460">Magnesium</keyword>
<keyword evidence="8" id="KW-1185">Reference proteome</keyword>
<dbReference type="UniPathway" id="UPA00275"/>
<keyword evidence="5" id="KW-0456">Lyase</keyword>
<sequence>MIVQLAEGTIKTKYGTYREILFYDGIKESHALVMGDVKDGEDVLCRVHSSCIFAHHFNSVECDCREQMEISQQLIEREGKGIVIWLEQEGKGNGHYALLNTLPLKKEGMPQAEAYEAVGFQKDNRDFSAAAKILKQLEVKSITMITGNQKKTETLTRHGIVVSGIQPTVLS</sequence>
<keyword evidence="7" id="KW-0378">Hydrolase</keyword>
<organism evidence="7 8">
    <name type="scientific">Dokdonia pacifica</name>
    <dbReference type="NCBI Taxonomy" id="1627892"/>
    <lineage>
        <taxon>Bacteria</taxon>
        <taxon>Pseudomonadati</taxon>
        <taxon>Bacteroidota</taxon>
        <taxon>Flavobacteriia</taxon>
        <taxon>Flavobacteriales</taxon>
        <taxon>Flavobacteriaceae</taxon>
        <taxon>Dokdonia</taxon>
    </lineage>
</organism>
<dbReference type="EMBL" id="FZNY01000001">
    <property type="protein sequence ID" value="SNR49361.1"/>
    <property type="molecule type" value="Genomic_DNA"/>
</dbReference>
<accession>A0A238WSK4</accession>
<protein>
    <submittedName>
        <fullName evidence="7">GTP cyclohydrolase II</fullName>
    </submittedName>
</protein>
<evidence type="ECO:0000256" key="5">
    <source>
        <dbReference type="ARBA" id="ARBA00023239"/>
    </source>
</evidence>
<dbReference type="InterPro" id="IPR036144">
    <property type="entry name" value="RibA-like_sf"/>
</dbReference>
<dbReference type="GO" id="GO:0008686">
    <property type="term" value="F:3,4-dihydroxy-2-butanone-4-phosphate synthase activity"/>
    <property type="evidence" value="ECO:0007669"/>
    <property type="project" value="TreeGrafter"/>
</dbReference>
<dbReference type="Pfam" id="PF00925">
    <property type="entry name" value="GTP_cyclohydro2"/>
    <property type="match status" value="1"/>
</dbReference>
<dbReference type="PANTHER" id="PTHR21327:SF46">
    <property type="entry name" value="3,4-DIHYDROXY-2-BUTANONE 4-PHOSPHATE SYNTHASE"/>
    <property type="match status" value="1"/>
</dbReference>
<comment type="pathway">
    <text evidence="1">Cofactor biosynthesis; riboflavin biosynthesis.</text>
</comment>
<dbReference type="RefSeq" id="WP_089370675.1">
    <property type="nucleotide sequence ID" value="NZ_BMEP01000003.1"/>
</dbReference>
<evidence type="ECO:0000256" key="2">
    <source>
        <dbReference type="ARBA" id="ARBA00022619"/>
    </source>
</evidence>
<reference evidence="7 8" key="1">
    <citation type="submission" date="2017-06" db="EMBL/GenBank/DDBJ databases">
        <authorList>
            <person name="Kim H.J."/>
            <person name="Triplett B.A."/>
        </authorList>
    </citation>
    <scope>NUCLEOTIDE SEQUENCE [LARGE SCALE GENOMIC DNA]</scope>
    <source>
        <strain evidence="7 8">DSM 25597</strain>
    </source>
</reference>
<evidence type="ECO:0000256" key="1">
    <source>
        <dbReference type="ARBA" id="ARBA00005104"/>
    </source>
</evidence>
<dbReference type="OrthoDB" id="9793111at2"/>
<dbReference type="InterPro" id="IPR032677">
    <property type="entry name" value="GTP_cyclohydro_II"/>
</dbReference>
<evidence type="ECO:0000313" key="8">
    <source>
        <dbReference type="Proteomes" id="UP000198379"/>
    </source>
</evidence>
<dbReference type="GO" id="GO:0009231">
    <property type="term" value="P:riboflavin biosynthetic process"/>
    <property type="evidence" value="ECO:0007669"/>
    <property type="project" value="UniProtKB-UniPathway"/>
</dbReference>
<feature type="domain" description="GTP cyclohydrolase II" evidence="6">
    <location>
        <begin position="6"/>
        <end position="164"/>
    </location>
</feature>